<protein>
    <submittedName>
        <fullName evidence="2">Uncharacterized protein</fullName>
    </submittedName>
</protein>
<evidence type="ECO:0000256" key="1">
    <source>
        <dbReference type="SAM" id="Phobius"/>
    </source>
</evidence>
<feature type="transmembrane region" description="Helical" evidence="1">
    <location>
        <begin position="47"/>
        <end position="67"/>
    </location>
</feature>
<gene>
    <name evidence="2" type="ORF">Homavirus1_10</name>
</gene>
<proteinExistence type="predicted"/>
<evidence type="ECO:0000313" key="2">
    <source>
        <dbReference type="EMBL" id="AYV81980.1"/>
    </source>
</evidence>
<sequence>MSSENIFNTASGLQMCTPVYVYVIISIIMALCGLSMAISYNTVSSGIVTLIGHLILIVICAVLLWLVCNIPTVGYALAWVAVGLCIIVNIGTLMGYVSSITKV</sequence>
<feature type="transmembrane region" description="Helical" evidence="1">
    <location>
        <begin position="20"/>
        <end position="40"/>
    </location>
</feature>
<keyword evidence="1" id="KW-1133">Transmembrane helix</keyword>
<dbReference type="EMBL" id="MK072332">
    <property type="protein sequence ID" value="AYV81980.1"/>
    <property type="molecule type" value="Genomic_DNA"/>
</dbReference>
<keyword evidence="1" id="KW-0472">Membrane</keyword>
<name>A0A3G5A434_9VIRU</name>
<reference evidence="2" key="1">
    <citation type="submission" date="2018-10" db="EMBL/GenBank/DDBJ databases">
        <title>Hidden diversity of soil giant viruses.</title>
        <authorList>
            <person name="Schulz F."/>
            <person name="Alteio L."/>
            <person name="Goudeau D."/>
            <person name="Ryan E.M."/>
            <person name="Malmstrom R.R."/>
            <person name="Blanchard J."/>
            <person name="Woyke T."/>
        </authorList>
    </citation>
    <scope>NUCLEOTIDE SEQUENCE</scope>
    <source>
        <strain evidence="2">HOV1</strain>
    </source>
</reference>
<organism evidence="2">
    <name type="scientific">Homavirus sp</name>
    <dbReference type="NCBI Taxonomy" id="2487769"/>
    <lineage>
        <taxon>Viruses</taxon>
        <taxon>Varidnaviria</taxon>
        <taxon>Bamfordvirae</taxon>
        <taxon>Nucleocytoviricota</taxon>
        <taxon>Megaviricetes</taxon>
        <taxon>Imitervirales</taxon>
        <taxon>Mimiviridae</taxon>
        <taxon>Klosneuvirinae</taxon>
    </lineage>
</organism>
<accession>A0A3G5A434</accession>
<keyword evidence="1" id="KW-0812">Transmembrane</keyword>
<feature type="transmembrane region" description="Helical" evidence="1">
    <location>
        <begin position="73"/>
        <end position="97"/>
    </location>
</feature>